<proteinExistence type="predicted"/>
<name>A0A9D3ZS87_9ROSI</name>
<evidence type="ECO:0000259" key="1">
    <source>
        <dbReference type="Pfam" id="PF13456"/>
    </source>
</evidence>
<feature type="domain" description="RNase H type-1" evidence="1">
    <location>
        <begin position="22"/>
        <end position="119"/>
    </location>
</feature>
<dbReference type="InterPro" id="IPR036397">
    <property type="entry name" value="RNaseH_sf"/>
</dbReference>
<gene>
    <name evidence="2" type="ORF">J1N35_029643</name>
</gene>
<evidence type="ECO:0000313" key="2">
    <source>
        <dbReference type="EMBL" id="KAH1064656.1"/>
    </source>
</evidence>
<comment type="caution">
    <text evidence="2">The sequence shown here is derived from an EMBL/GenBank/DDBJ whole genome shotgun (WGS) entry which is preliminary data.</text>
</comment>
<evidence type="ECO:0000313" key="3">
    <source>
        <dbReference type="Proteomes" id="UP000828251"/>
    </source>
</evidence>
<dbReference type="PANTHER" id="PTHR47723">
    <property type="entry name" value="OS05G0353850 PROTEIN"/>
    <property type="match status" value="1"/>
</dbReference>
<dbReference type="InterPro" id="IPR002156">
    <property type="entry name" value="RNaseH_domain"/>
</dbReference>
<dbReference type="OrthoDB" id="1002604at2759"/>
<dbReference type="InterPro" id="IPR044730">
    <property type="entry name" value="RNase_H-like_dom_plant"/>
</dbReference>
<keyword evidence="3" id="KW-1185">Reference proteome</keyword>
<dbReference type="GO" id="GO:0003676">
    <property type="term" value="F:nucleic acid binding"/>
    <property type="evidence" value="ECO:0007669"/>
    <property type="project" value="InterPro"/>
</dbReference>
<organism evidence="2 3">
    <name type="scientific">Gossypium stocksii</name>
    <dbReference type="NCBI Taxonomy" id="47602"/>
    <lineage>
        <taxon>Eukaryota</taxon>
        <taxon>Viridiplantae</taxon>
        <taxon>Streptophyta</taxon>
        <taxon>Embryophyta</taxon>
        <taxon>Tracheophyta</taxon>
        <taxon>Spermatophyta</taxon>
        <taxon>Magnoliopsida</taxon>
        <taxon>eudicotyledons</taxon>
        <taxon>Gunneridae</taxon>
        <taxon>Pentapetalae</taxon>
        <taxon>rosids</taxon>
        <taxon>malvids</taxon>
        <taxon>Malvales</taxon>
        <taxon>Malvaceae</taxon>
        <taxon>Malvoideae</taxon>
        <taxon>Gossypium</taxon>
    </lineage>
</organism>
<dbReference type="InterPro" id="IPR053151">
    <property type="entry name" value="RNase_H-like"/>
</dbReference>
<dbReference type="CDD" id="cd06222">
    <property type="entry name" value="RNase_H_like"/>
    <property type="match status" value="1"/>
</dbReference>
<reference evidence="2 3" key="1">
    <citation type="journal article" date="2021" name="Plant Biotechnol. J.">
        <title>Multi-omics assisted identification of the key and species-specific regulatory components of drought-tolerant mechanisms in Gossypium stocksii.</title>
        <authorList>
            <person name="Yu D."/>
            <person name="Ke L."/>
            <person name="Zhang D."/>
            <person name="Wu Y."/>
            <person name="Sun Y."/>
            <person name="Mei J."/>
            <person name="Sun J."/>
            <person name="Sun Y."/>
        </authorList>
    </citation>
    <scope>NUCLEOTIDE SEQUENCE [LARGE SCALE GENOMIC DNA]</scope>
    <source>
        <strain evidence="3">cv. E1</strain>
        <tissue evidence="2">Leaf</tissue>
    </source>
</reference>
<dbReference type="EMBL" id="JAIQCV010000009">
    <property type="protein sequence ID" value="KAH1064656.1"/>
    <property type="molecule type" value="Genomic_DNA"/>
</dbReference>
<dbReference type="Gene3D" id="3.30.420.10">
    <property type="entry name" value="Ribonuclease H-like superfamily/Ribonuclease H"/>
    <property type="match status" value="1"/>
</dbReference>
<dbReference type="GO" id="GO:0004523">
    <property type="term" value="F:RNA-DNA hybrid ribonuclease activity"/>
    <property type="evidence" value="ECO:0007669"/>
    <property type="project" value="InterPro"/>
</dbReference>
<dbReference type="Pfam" id="PF13456">
    <property type="entry name" value="RVT_3"/>
    <property type="match status" value="1"/>
</dbReference>
<accession>A0A9D3ZS87</accession>
<dbReference type="AlphaFoldDB" id="A0A9D3ZS87"/>
<sequence length="141" mass="15671">MGWLQGVAPLQQAPHVAPTGPRAAVGGLLRNDCRAWLAGYSRFIVTCSVLEAKLGANADGLRILWARGHRRVVVECDNSEVVNRLHGQIGEEVEANLFRVVAELCNRNWDVRVTYTYKRATRNGGYWDKVLGPNKIFKGGR</sequence>
<dbReference type="PANTHER" id="PTHR47723:SF19">
    <property type="entry name" value="POLYNUCLEOTIDYL TRANSFERASE, RIBONUCLEASE H-LIKE SUPERFAMILY PROTEIN"/>
    <property type="match status" value="1"/>
</dbReference>
<protein>
    <recommendedName>
        <fullName evidence="1">RNase H type-1 domain-containing protein</fullName>
    </recommendedName>
</protein>
<dbReference type="Proteomes" id="UP000828251">
    <property type="component" value="Unassembled WGS sequence"/>
</dbReference>